<dbReference type="SMART" id="SM00365">
    <property type="entry name" value="LRR_SD22"/>
    <property type="match status" value="4"/>
</dbReference>
<dbReference type="EnsemblPlants" id="Kaladp0071s0203.3.v1.1">
    <property type="protein sequence ID" value="Kaladp0071s0203.3.v1.1"/>
    <property type="gene ID" value="Kaladp0071s0203.v1.1"/>
</dbReference>
<dbReference type="FunFam" id="3.80.10.10:FF:000200">
    <property type="entry name" value="Outer arm dynein light chain 1 protein"/>
    <property type="match status" value="1"/>
</dbReference>
<evidence type="ECO:0000313" key="5">
    <source>
        <dbReference type="Proteomes" id="UP000594263"/>
    </source>
</evidence>
<dbReference type="Gene3D" id="3.80.10.10">
    <property type="entry name" value="Ribonuclease Inhibitor"/>
    <property type="match status" value="2"/>
</dbReference>
<dbReference type="FunFam" id="3.80.10.10:FF:000505">
    <property type="entry name" value="Outer arm dynein light chain 1 protein"/>
    <property type="match status" value="1"/>
</dbReference>
<protein>
    <submittedName>
        <fullName evidence="4">Uncharacterized protein</fullName>
    </submittedName>
</protein>
<keyword evidence="5" id="KW-1185">Reference proteome</keyword>
<dbReference type="Proteomes" id="UP000594263">
    <property type="component" value="Unplaced"/>
</dbReference>
<feature type="region of interest" description="Disordered" evidence="3">
    <location>
        <begin position="608"/>
        <end position="668"/>
    </location>
</feature>
<sequence length="668" mass="74610">MVSFNCFCVQPRKKKQIKGDDAFLEYKSGPKTIPVKLEDLPKPSKTDKTSSGIFVPYNVKAKHFSKVKVMNYKNPGGAKAPDVEYEGGDEQEEVSSVRRDFSDLDLQAKAQEAVKDGSKFNDSLIFENKPAEEMENEPENDMEFIQSGHVSDPGFKKAKLWGTPKLKRSCSNLETRNVLKKMGKQLPPSNSHSYENLHDIDERMRINHRDPGSPAMSHHSADRVILKKHSSSQILPSRSRKLWWKMFLWSHRNLHNNSWASLKPARPLAKNGAWNQQGGYCSDTLEPSRSTEASKVSSPRSFTADNEANDLSNNRKWKCHHVRGSGLWTPNQWVAFSTESSSLDRVDEWVNNLDNQPSDDDDAKGDDSSAINIPSSPENGRSPARSSAQLHWRPNHPEEMIHANSVIQSLNSSSTTAHIAGIGLKVIPTISPFTSLRTVNLSNNSIVRINPGSLPKSLHTLDLSRNKISVVESLKELTRLRVLDLSYNRISRIEHGLSNCQLIKELYLAGNKISYVEGLHRLSKLAVLDLSFNKITTTKAMGQLVANYNSLLALNLLGNPIQNNISEEQIRKSVCGLLPKLAYLNKQPIKAQRAREVLNDNVARAALGSNGRSSRRRTVKRVSPGGLLASNLHRSKERAGYGSRHSSRSRSHHPSPLHRSSSLAHPSR</sequence>
<dbReference type="OMA" id="FGKVESW"/>
<dbReference type="Gramene" id="Kaladp0071s0203.1.v1.1">
    <property type="protein sequence ID" value="Kaladp0071s0203.1.v1.1"/>
    <property type="gene ID" value="Kaladp0071s0203.v1.1"/>
</dbReference>
<feature type="region of interest" description="Disordered" evidence="3">
    <location>
        <begin position="351"/>
        <end position="389"/>
    </location>
</feature>
<evidence type="ECO:0000256" key="2">
    <source>
        <dbReference type="ARBA" id="ARBA00022737"/>
    </source>
</evidence>
<proteinExistence type="predicted"/>
<evidence type="ECO:0000256" key="1">
    <source>
        <dbReference type="ARBA" id="ARBA00022614"/>
    </source>
</evidence>
<dbReference type="PROSITE" id="PS51450">
    <property type="entry name" value="LRR"/>
    <property type="match status" value="2"/>
</dbReference>
<feature type="compositionally biased region" description="Polar residues" evidence="3">
    <location>
        <begin position="371"/>
        <end position="389"/>
    </location>
</feature>
<dbReference type="Gramene" id="Kaladp0071s0203.3.v1.1">
    <property type="protein sequence ID" value="Kaladp0071s0203.3.v1.1"/>
    <property type="gene ID" value="Kaladp0071s0203.v1.1"/>
</dbReference>
<dbReference type="InterPro" id="IPR003591">
    <property type="entry name" value="Leu-rich_rpt_typical-subtyp"/>
</dbReference>
<dbReference type="Gramene" id="Kaladp0071s0203.2.v1.1">
    <property type="protein sequence ID" value="Kaladp0071s0203.2.v1.1"/>
    <property type="gene ID" value="Kaladp0071s0203.v1.1"/>
</dbReference>
<accession>A0A7N0UK08</accession>
<name>A0A7N0UK08_KALFE</name>
<dbReference type="Pfam" id="PF13855">
    <property type="entry name" value="LRR_8"/>
    <property type="match status" value="1"/>
</dbReference>
<organism evidence="4 5">
    <name type="scientific">Kalanchoe fedtschenkoi</name>
    <name type="common">Lavender scallops</name>
    <name type="synonym">South American air plant</name>
    <dbReference type="NCBI Taxonomy" id="63787"/>
    <lineage>
        <taxon>Eukaryota</taxon>
        <taxon>Viridiplantae</taxon>
        <taxon>Streptophyta</taxon>
        <taxon>Embryophyta</taxon>
        <taxon>Tracheophyta</taxon>
        <taxon>Spermatophyta</taxon>
        <taxon>Magnoliopsida</taxon>
        <taxon>eudicotyledons</taxon>
        <taxon>Gunneridae</taxon>
        <taxon>Pentapetalae</taxon>
        <taxon>Saxifragales</taxon>
        <taxon>Crassulaceae</taxon>
        <taxon>Kalanchoe</taxon>
    </lineage>
</organism>
<dbReference type="SMART" id="SM00369">
    <property type="entry name" value="LRR_TYP"/>
    <property type="match status" value="3"/>
</dbReference>
<evidence type="ECO:0000313" key="4">
    <source>
        <dbReference type="EnsemblPlants" id="Kaladp0071s0203.1.v1.1"/>
    </source>
</evidence>
<dbReference type="GO" id="GO:0005737">
    <property type="term" value="C:cytoplasm"/>
    <property type="evidence" value="ECO:0007669"/>
    <property type="project" value="TreeGrafter"/>
</dbReference>
<dbReference type="PANTHER" id="PTHR15454:SF37">
    <property type="entry name" value="OUTER ARM DYNEIN LIGHT CHAIN 1 PROTEIN"/>
    <property type="match status" value="1"/>
</dbReference>
<dbReference type="EnsemblPlants" id="Kaladp0071s0203.2.v1.1">
    <property type="protein sequence ID" value="Kaladp0071s0203.2.v1.1"/>
    <property type="gene ID" value="Kaladp0071s0203.v1.1"/>
</dbReference>
<reference evidence="4" key="1">
    <citation type="submission" date="2021-01" db="UniProtKB">
        <authorList>
            <consortium name="EnsemblPlants"/>
        </authorList>
    </citation>
    <scope>IDENTIFICATION</scope>
</reference>
<feature type="compositionally biased region" description="Low complexity" evidence="3">
    <location>
        <begin position="657"/>
        <end position="668"/>
    </location>
</feature>
<keyword evidence="2" id="KW-0677">Repeat</keyword>
<dbReference type="SUPFAM" id="SSF52075">
    <property type="entry name" value="Outer arm dynein light chain 1"/>
    <property type="match status" value="1"/>
</dbReference>
<feature type="region of interest" description="Disordered" evidence="3">
    <location>
        <begin position="279"/>
        <end position="309"/>
    </location>
</feature>
<dbReference type="AlphaFoldDB" id="A0A7N0UK08"/>
<keyword evidence="1" id="KW-0433">Leucine-rich repeat</keyword>
<dbReference type="InterPro" id="IPR032675">
    <property type="entry name" value="LRR_dom_sf"/>
</dbReference>
<feature type="compositionally biased region" description="Basic residues" evidence="3">
    <location>
        <begin position="645"/>
        <end position="656"/>
    </location>
</feature>
<dbReference type="PANTHER" id="PTHR15454">
    <property type="entry name" value="NISCHARIN RELATED"/>
    <property type="match status" value="1"/>
</dbReference>
<dbReference type="InterPro" id="IPR001611">
    <property type="entry name" value="Leu-rich_rpt"/>
</dbReference>
<evidence type="ECO:0000256" key="3">
    <source>
        <dbReference type="SAM" id="MobiDB-lite"/>
    </source>
</evidence>
<dbReference type="EnsemblPlants" id="Kaladp0071s0203.1.v1.1">
    <property type="protein sequence ID" value="Kaladp0071s0203.1.v1.1"/>
    <property type="gene ID" value="Kaladp0071s0203.v1.1"/>
</dbReference>